<accession>A0ACC2KQJ8</accession>
<protein>
    <submittedName>
        <fullName evidence="1">Uncharacterized protein</fullName>
    </submittedName>
</protein>
<proteinExistence type="predicted"/>
<reference evidence="1 2" key="1">
    <citation type="journal article" date="2022" name="Hortic Res">
        <title>A haplotype resolved chromosomal level avocado genome allows analysis of novel avocado genes.</title>
        <authorList>
            <person name="Nath O."/>
            <person name="Fletcher S.J."/>
            <person name="Hayward A."/>
            <person name="Shaw L.M."/>
            <person name="Masouleh A.K."/>
            <person name="Furtado A."/>
            <person name="Henry R.J."/>
            <person name="Mitter N."/>
        </authorList>
    </citation>
    <scope>NUCLEOTIDE SEQUENCE [LARGE SCALE GENOMIC DNA]</scope>
    <source>
        <strain evidence="2">cv. Hass</strain>
    </source>
</reference>
<gene>
    <name evidence="1" type="ORF">MRB53_031799</name>
</gene>
<name>A0ACC2KQJ8_PERAE</name>
<evidence type="ECO:0000313" key="2">
    <source>
        <dbReference type="Proteomes" id="UP001234297"/>
    </source>
</evidence>
<evidence type="ECO:0000313" key="1">
    <source>
        <dbReference type="EMBL" id="KAJ8623270.1"/>
    </source>
</evidence>
<comment type="caution">
    <text evidence="1">The sequence shown here is derived from an EMBL/GenBank/DDBJ whole genome shotgun (WGS) entry which is preliminary data.</text>
</comment>
<keyword evidence="2" id="KW-1185">Reference proteome</keyword>
<organism evidence="1 2">
    <name type="scientific">Persea americana</name>
    <name type="common">Avocado</name>
    <dbReference type="NCBI Taxonomy" id="3435"/>
    <lineage>
        <taxon>Eukaryota</taxon>
        <taxon>Viridiplantae</taxon>
        <taxon>Streptophyta</taxon>
        <taxon>Embryophyta</taxon>
        <taxon>Tracheophyta</taxon>
        <taxon>Spermatophyta</taxon>
        <taxon>Magnoliopsida</taxon>
        <taxon>Magnoliidae</taxon>
        <taxon>Laurales</taxon>
        <taxon>Lauraceae</taxon>
        <taxon>Persea</taxon>
    </lineage>
</organism>
<dbReference type="EMBL" id="CM056818">
    <property type="protein sequence ID" value="KAJ8623270.1"/>
    <property type="molecule type" value="Genomic_DNA"/>
</dbReference>
<dbReference type="Proteomes" id="UP001234297">
    <property type="component" value="Chromosome 10"/>
</dbReference>
<sequence>MCLLRLILVFLSAILAGYFAWKSIRSDSPKPQDDVSDEKDKVIGKGFWTFVDMASGRYLWRNLKPPSPGAPTIRGDCDVTSYSDLCFSSIISRPGSSNFSSDDVCKAAVEVTIENATDTRHQISKMLLRGSLVPASMRALRECEKQYDLALYNLTSA</sequence>